<dbReference type="EMBL" id="SLUL01000005">
    <property type="protein sequence ID" value="TCL50222.1"/>
    <property type="molecule type" value="Genomic_DNA"/>
</dbReference>
<organism evidence="1 2">
    <name type="scientific">Thermolongibacillus altinsuensis</name>
    <dbReference type="NCBI Taxonomy" id="575256"/>
    <lineage>
        <taxon>Bacteria</taxon>
        <taxon>Bacillati</taxon>
        <taxon>Bacillota</taxon>
        <taxon>Bacilli</taxon>
        <taxon>Bacillales</taxon>
        <taxon>Anoxybacillaceae</taxon>
        <taxon>Thermolongibacillus</taxon>
    </lineage>
</organism>
<evidence type="ECO:0000313" key="1">
    <source>
        <dbReference type="EMBL" id="TCL50222.1"/>
    </source>
</evidence>
<evidence type="ECO:0000313" key="2">
    <source>
        <dbReference type="Proteomes" id="UP000295658"/>
    </source>
</evidence>
<keyword evidence="2" id="KW-1185">Reference proteome</keyword>
<name>A0A4R1QFL6_9BACL</name>
<accession>A0A4R1QFL6</accession>
<proteinExistence type="predicted"/>
<dbReference type="Proteomes" id="UP000295658">
    <property type="component" value="Unassembled WGS sequence"/>
</dbReference>
<reference evidence="1 2" key="1">
    <citation type="submission" date="2019-03" db="EMBL/GenBank/DDBJ databases">
        <title>Genomic Encyclopedia of Type Strains, Phase IV (KMG-IV): sequencing the most valuable type-strain genomes for metagenomic binning, comparative biology and taxonomic classification.</title>
        <authorList>
            <person name="Goeker M."/>
        </authorList>
    </citation>
    <scope>NUCLEOTIDE SEQUENCE [LARGE SCALE GENOMIC DNA]</scope>
    <source>
        <strain evidence="1 2">DSM 24979</strain>
    </source>
</reference>
<dbReference type="AlphaFoldDB" id="A0A4R1QFL6"/>
<gene>
    <name evidence="1" type="ORF">EDD69_10518</name>
</gene>
<protein>
    <submittedName>
        <fullName evidence="1">Uncharacterized protein</fullName>
    </submittedName>
</protein>
<comment type="caution">
    <text evidence="1">The sequence shown here is derived from an EMBL/GenBank/DDBJ whole genome shotgun (WGS) entry which is preliminary data.</text>
</comment>
<sequence>MKRLLMDGTCINHGQEFFIVSTNDKEKGE</sequence>